<dbReference type="GO" id="GO:0000155">
    <property type="term" value="F:phosphorelay sensor kinase activity"/>
    <property type="evidence" value="ECO:0007669"/>
    <property type="project" value="InterPro"/>
</dbReference>
<name>A0A6M8EMP7_9BACT</name>
<dbReference type="InterPro" id="IPR003661">
    <property type="entry name" value="HisK_dim/P_dom"/>
</dbReference>
<gene>
    <name evidence="6" type="ORF">AACT_2760</name>
</gene>
<dbReference type="SUPFAM" id="SSF55874">
    <property type="entry name" value="ATPase domain of HSP90 chaperone/DNA topoisomerase II/histidine kinase"/>
    <property type="match status" value="1"/>
</dbReference>
<comment type="catalytic activity">
    <reaction evidence="1">
        <text>ATP + protein L-histidine = ADP + protein N-phospho-L-histidine.</text>
        <dbReference type="EC" id="2.7.13.3"/>
    </reaction>
</comment>
<dbReference type="InterPro" id="IPR004358">
    <property type="entry name" value="Sig_transdc_His_kin-like_C"/>
</dbReference>
<keyword evidence="6" id="KW-0808">Transferase</keyword>
<keyword evidence="4" id="KW-1133">Transmembrane helix</keyword>
<evidence type="ECO:0000256" key="4">
    <source>
        <dbReference type="SAM" id="Phobius"/>
    </source>
</evidence>
<protein>
    <recommendedName>
        <fullName evidence="2">histidine kinase</fullName>
        <ecNumber evidence="2">2.7.13.3</ecNumber>
    </recommendedName>
</protein>
<evidence type="ECO:0000313" key="7">
    <source>
        <dbReference type="Proteomes" id="UP000503483"/>
    </source>
</evidence>
<dbReference type="PROSITE" id="PS50109">
    <property type="entry name" value="HIS_KIN"/>
    <property type="match status" value="1"/>
</dbReference>
<sequence length="462" mass="53712">MFKYYKIFLASIFYVISIFFYNYSSYMDYKQKEIEVVDDKLKIGAYTVYNILGEDFFKKAINKDSISQEEDWENINKLSYYNNHANLAFIYSSIKKDNKVYLTSSSASKEELEEKSELHYFHHYEDAGESLVNSFESKEILYDNYTDKWSSFRAVHIPMTLENSQVIVISAEVSMEVFNKIIDDIKYKYLEETLLYLLLTLPIIFTTYLSIKEKTLENIMMEHEVMRSEKMAALGEMIANIAHQWRQPLSVISTGVTGMKIQKEYGILNDEEFDKTCQAINDNAQYLSKTIDHFSDFIKGERNKVVFDIADNINNFLTLVQGSIKIHNINIVLDLEENIKINNYPNELLQCLFNIFNNAKDALIEKKVENKYVFISSKIKKNHVIIKIKDNAHGIANSVLPHIFEPYFTTKDKSKGTGLGLNITYNLVTKGMDGSMEAYNVSFTYNKNEYAGAEFRIELPYE</sequence>
<proteinExistence type="predicted"/>
<dbReference type="PANTHER" id="PTHR43065:SF42">
    <property type="entry name" value="TWO-COMPONENT SENSOR PPRA"/>
    <property type="match status" value="1"/>
</dbReference>
<dbReference type="Pfam" id="PF00512">
    <property type="entry name" value="HisKA"/>
    <property type="match status" value="1"/>
</dbReference>
<keyword evidence="4" id="KW-0472">Membrane</keyword>
<feature type="domain" description="Histidine kinase" evidence="5">
    <location>
        <begin position="240"/>
        <end position="462"/>
    </location>
</feature>
<keyword evidence="6" id="KW-0418">Kinase</keyword>
<dbReference type="Proteomes" id="UP000503483">
    <property type="component" value="Chromosome"/>
</dbReference>
<evidence type="ECO:0000313" key="6">
    <source>
        <dbReference type="EMBL" id="QKE29828.1"/>
    </source>
</evidence>
<dbReference type="SMART" id="SM00387">
    <property type="entry name" value="HATPase_c"/>
    <property type="match status" value="1"/>
</dbReference>
<reference evidence="6 7" key="1">
    <citation type="submission" date="2019-08" db="EMBL/GenBank/DDBJ databases">
        <title>Complete genome sequence of Arcobacter acticola.</title>
        <authorList>
            <person name="Miller W."/>
        </authorList>
    </citation>
    <scope>NUCLEOTIDE SEQUENCE [LARGE SCALE GENOMIC DNA]</scope>
    <source>
        <strain evidence="6 7">KCTC 52212</strain>
    </source>
</reference>
<dbReference type="PRINTS" id="PR00344">
    <property type="entry name" value="BCTRLSENSOR"/>
</dbReference>
<dbReference type="Gene3D" id="3.30.565.10">
    <property type="entry name" value="Histidine kinase-like ATPase, C-terminal domain"/>
    <property type="match status" value="1"/>
</dbReference>
<dbReference type="InterPro" id="IPR003594">
    <property type="entry name" value="HATPase_dom"/>
</dbReference>
<dbReference type="RefSeq" id="WP_172127927.1">
    <property type="nucleotide sequence ID" value="NZ_CP042652.1"/>
</dbReference>
<dbReference type="EMBL" id="CP042652">
    <property type="protein sequence ID" value="QKE29828.1"/>
    <property type="molecule type" value="Genomic_DNA"/>
</dbReference>
<keyword evidence="3" id="KW-0597">Phosphoprotein</keyword>
<dbReference type="SMART" id="SM00388">
    <property type="entry name" value="HisKA"/>
    <property type="match status" value="1"/>
</dbReference>
<dbReference type="SUPFAM" id="SSF47384">
    <property type="entry name" value="Homodimeric domain of signal transducing histidine kinase"/>
    <property type="match status" value="1"/>
</dbReference>
<keyword evidence="4" id="KW-0812">Transmembrane</keyword>
<dbReference type="KEGG" id="paco:AACT_2760"/>
<evidence type="ECO:0000256" key="3">
    <source>
        <dbReference type="ARBA" id="ARBA00022553"/>
    </source>
</evidence>
<organism evidence="6 7">
    <name type="scientific">Arcobacter acticola</name>
    <dbReference type="NCBI Taxonomy" id="1849015"/>
    <lineage>
        <taxon>Bacteria</taxon>
        <taxon>Pseudomonadati</taxon>
        <taxon>Campylobacterota</taxon>
        <taxon>Epsilonproteobacteria</taxon>
        <taxon>Campylobacterales</taxon>
        <taxon>Arcobacteraceae</taxon>
        <taxon>Arcobacter</taxon>
    </lineage>
</organism>
<evidence type="ECO:0000256" key="2">
    <source>
        <dbReference type="ARBA" id="ARBA00012438"/>
    </source>
</evidence>
<dbReference type="CDD" id="cd00082">
    <property type="entry name" value="HisKA"/>
    <property type="match status" value="1"/>
</dbReference>
<feature type="transmembrane region" description="Helical" evidence="4">
    <location>
        <begin position="194"/>
        <end position="211"/>
    </location>
</feature>
<evidence type="ECO:0000256" key="1">
    <source>
        <dbReference type="ARBA" id="ARBA00000085"/>
    </source>
</evidence>
<dbReference type="EC" id="2.7.13.3" evidence="2"/>
<evidence type="ECO:0000259" key="5">
    <source>
        <dbReference type="PROSITE" id="PS50109"/>
    </source>
</evidence>
<accession>A0A6M8EMP7</accession>
<dbReference type="InterPro" id="IPR005467">
    <property type="entry name" value="His_kinase_dom"/>
</dbReference>
<dbReference type="InterPro" id="IPR036890">
    <property type="entry name" value="HATPase_C_sf"/>
</dbReference>
<dbReference type="PANTHER" id="PTHR43065">
    <property type="entry name" value="SENSOR HISTIDINE KINASE"/>
    <property type="match status" value="1"/>
</dbReference>
<dbReference type="AlphaFoldDB" id="A0A6M8EMP7"/>
<feature type="transmembrane region" description="Helical" evidence="4">
    <location>
        <begin position="6"/>
        <end position="23"/>
    </location>
</feature>
<dbReference type="Pfam" id="PF02518">
    <property type="entry name" value="HATPase_c"/>
    <property type="match status" value="1"/>
</dbReference>
<keyword evidence="7" id="KW-1185">Reference proteome</keyword>
<dbReference type="Gene3D" id="1.10.287.130">
    <property type="match status" value="1"/>
</dbReference>
<dbReference type="InterPro" id="IPR036097">
    <property type="entry name" value="HisK_dim/P_sf"/>
</dbReference>